<reference evidence="1 2" key="1">
    <citation type="submission" date="2013-01" db="EMBL/GenBank/DDBJ databases">
        <title>The Genome Sequence of Clostridium bolteae 90B8.</title>
        <authorList>
            <consortium name="The Broad Institute Genome Sequencing Platform"/>
            <person name="Earl A."/>
            <person name="Ward D."/>
            <person name="Feldgarden M."/>
            <person name="Gevers D."/>
            <person name="Courvalin P."/>
            <person name="Lambert T."/>
            <person name="Walker B."/>
            <person name="Young S.K."/>
            <person name="Zeng Q."/>
            <person name="Gargeya S."/>
            <person name="Fitzgerald M."/>
            <person name="Haas B."/>
            <person name="Abouelleil A."/>
            <person name="Alvarado L."/>
            <person name="Arachchi H.M."/>
            <person name="Berlin A.M."/>
            <person name="Chapman S.B."/>
            <person name="Dewar J."/>
            <person name="Goldberg J."/>
            <person name="Griggs A."/>
            <person name="Gujja S."/>
            <person name="Hansen M."/>
            <person name="Howarth C."/>
            <person name="Imamovic A."/>
            <person name="Larimer J."/>
            <person name="McCowan C."/>
            <person name="Murphy C."/>
            <person name="Neiman D."/>
            <person name="Pearson M."/>
            <person name="Priest M."/>
            <person name="Roberts A."/>
            <person name="Saif S."/>
            <person name="Shea T."/>
            <person name="Sisk P."/>
            <person name="Sykes S."/>
            <person name="Wortman J."/>
            <person name="Nusbaum C."/>
            <person name="Birren B."/>
        </authorList>
    </citation>
    <scope>NUCLEOTIDE SEQUENCE [LARGE SCALE GENOMIC DNA]</scope>
    <source>
        <strain evidence="1 2">90B8</strain>
    </source>
</reference>
<dbReference type="AlphaFoldDB" id="N9ZDX4"/>
<gene>
    <name evidence="1" type="ORF">HMPREF1097_02653</name>
</gene>
<evidence type="ECO:0000313" key="2">
    <source>
        <dbReference type="Proteomes" id="UP000013041"/>
    </source>
</evidence>
<organism evidence="1 2">
    <name type="scientific">Enterocloster bolteae 90B8</name>
    <dbReference type="NCBI Taxonomy" id="997897"/>
    <lineage>
        <taxon>Bacteria</taxon>
        <taxon>Bacillati</taxon>
        <taxon>Bacillota</taxon>
        <taxon>Clostridia</taxon>
        <taxon>Lachnospirales</taxon>
        <taxon>Lachnospiraceae</taxon>
        <taxon>Enterocloster</taxon>
    </lineage>
</organism>
<evidence type="ECO:0000313" key="1">
    <source>
        <dbReference type="EMBL" id="ENZ38071.1"/>
    </source>
</evidence>
<proteinExistence type="predicted"/>
<name>N9ZDX4_9FIRM</name>
<sequence length="53" mass="6187">MSYKNLKPEEVIERIQDLQDYLMGKRQEPKFPCSEILGALEYAKETVSVLKRA</sequence>
<comment type="caution">
    <text evidence="1">The sequence shown here is derived from an EMBL/GenBank/DDBJ whole genome shotgun (WGS) entry which is preliminary data.</text>
</comment>
<accession>N9ZDX4</accession>
<dbReference type="HOGENOM" id="CLU_3060083_0_0_9"/>
<dbReference type="EMBL" id="AGYG01000019">
    <property type="protein sequence ID" value="ENZ38071.1"/>
    <property type="molecule type" value="Genomic_DNA"/>
</dbReference>
<dbReference type="Proteomes" id="UP000013041">
    <property type="component" value="Unassembled WGS sequence"/>
</dbReference>
<dbReference type="RefSeq" id="WP_002572363.1">
    <property type="nucleotide sequence ID" value="NZ_KB851154.1"/>
</dbReference>
<protein>
    <submittedName>
        <fullName evidence="1">Uncharacterized protein</fullName>
    </submittedName>
</protein>
<dbReference type="PATRIC" id="fig|997897.5.peg.2820"/>